<name>A0A0C3EYC9_PILCF</name>
<reference evidence="3" key="2">
    <citation type="submission" date="2015-01" db="EMBL/GenBank/DDBJ databases">
        <title>Evolutionary Origins and Diversification of the Mycorrhizal Mutualists.</title>
        <authorList>
            <consortium name="DOE Joint Genome Institute"/>
            <consortium name="Mycorrhizal Genomics Consortium"/>
            <person name="Kohler A."/>
            <person name="Kuo A."/>
            <person name="Nagy L.G."/>
            <person name="Floudas D."/>
            <person name="Copeland A."/>
            <person name="Barry K.W."/>
            <person name="Cichocki N."/>
            <person name="Veneault-Fourrey C."/>
            <person name="LaButti K."/>
            <person name="Lindquist E.A."/>
            <person name="Lipzen A."/>
            <person name="Lundell T."/>
            <person name="Morin E."/>
            <person name="Murat C."/>
            <person name="Riley R."/>
            <person name="Ohm R."/>
            <person name="Sun H."/>
            <person name="Tunlid A."/>
            <person name="Henrissat B."/>
            <person name="Grigoriev I.V."/>
            <person name="Hibbett D.S."/>
            <person name="Martin F."/>
        </authorList>
    </citation>
    <scope>NUCLEOTIDE SEQUENCE [LARGE SCALE GENOMIC DNA]</scope>
    <source>
        <strain evidence="3">F 1598</strain>
    </source>
</reference>
<feature type="compositionally biased region" description="Polar residues" evidence="1">
    <location>
        <begin position="38"/>
        <end position="47"/>
    </location>
</feature>
<dbReference type="HOGENOM" id="CLU_746199_0_0_1"/>
<feature type="region of interest" description="Disordered" evidence="1">
    <location>
        <begin position="23"/>
        <end position="94"/>
    </location>
</feature>
<feature type="compositionally biased region" description="Basic and acidic residues" evidence="1">
    <location>
        <begin position="80"/>
        <end position="94"/>
    </location>
</feature>
<sequence length="371" mass="40281">MAPAPQLASAPMLAVKQFVPLDEASSGTSWQLRKRVTRSTAASTYTSMPPPLTIPAKNKGKGREEEEATLRNEKPKRKRKEGDDGEAHKSRHDLTAKSLVQQAWAQAVRVDGTIVVLHSSNHELACVRHRKTQTLYVSDLIKPPMCKDGKLQVGIYVAAIQDRMDRTKQHLQLTQPKLPYDGGDDLAGGDNDKGDQGSASGGAGRKDPGVDALVAIEKTIQAASKRDMLLLYLRYAPPITVKAAPPLSPRANHTYTLYECLSIVLTSEIGRGATGIVHRGTLILQNGDGSVPLDVVVKVAFDSQQRSMLKTKYETCSRLRSKGVFGGLTTTLGLFDDTEDGPCSLVMLYAGDSLVDKPERVLEISVEKISL</sequence>
<feature type="region of interest" description="Disordered" evidence="1">
    <location>
        <begin position="169"/>
        <end position="206"/>
    </location>
</feature>
<evidence type="ECO:0000256" key="1">
    <source>
        <dbReference type="SAM" id="MobiDB-lite"/>
    </source>
</evidence>
<dbReference type="Proteomes" id="UP000054166">
    <property type="component" value="Unassembled WGS sequence"/>
</dbReference>
<dbReference type="OrthoDB" id="3055171at2759"/>
<feature type="compositionally biased region" description="Basic and acidic residues" evidence="1">
    <location>
        <begin position="61"/>
        <end position="73"/>
    </location>
</feature>
<keyword evidence="3" id="KW-1185">Reference proteome</keyword>
<proteinExistence type="predicted"/>
<gene>
    <name evidence="2" type="ORF">PILCRDRAFT_11962</name>
</gene>
<reference evidence="2 3" key="1">
    <citation type="submission" date="2014-04" db="EMBL/GenBank/DDBJ databases">
        <authorList>
            <consortium name="DOE Joint Genome Institute"/>
            <person name="Kuo A."/>
            <person name="Tarkka M."/>
            <person name="Buscot F."/>
            <person name="Kohler A."/>
            <person name="Nagy L.G."/>
            <person name="Floudas D."/>
            <person name="Copeland A."/>
            <person name="Barry K.W."/>
            <person name="Cichocki N."/>
            <person name="Veneault-Fourrey C."/>
            <person name="LaButti K."/>
            <person name="Lindquist E.A."/>
            <person name="Lipzen A."/>
            <person name="Lundell T."/>
            <person name="Morin E."/>
            <person name="Murat C."/>
            <person name="Sun H."/>
            <person name="Tunlid A."/>
            <person name="Henrissat B."/>
            <person name="Grigoriev I.V."/>
            <person name="Hibbett D.S."/>
            <person name="Martin F."/>
            <person name="Nordberg H.P."/>
            <person name="Cantor M.N."/>
            <person name="Hua S.X."/>
        </authorList>
    </citation>
    <scope>NUCLEOTIDE SEQUENCE [LARGE SCALE GENOMIC DNA]</scope>
    <source>
        <strain evidence="2 3">F 1598</strain>
    </source>
</reference>
<dbReference type="AlphaFoldDB" id="A0A0C3EYC9"/>
<evidence type="ECO:0008006" key="4">
    <source>
        <dbReference type="Google" id="ProtNLM"/>
    </source>
</evidence>
<organism evidence="2 3">
    <name type="scientific">Piloderma croceum (strain F 1598)</name>
    <dbReference type="NCBI Taxonomy" id="765440"/>
    <lineage>
        <taxon>Eukaryota</taxon>
        <taxon>Fungi</taxon>
        <taxon>Dikarya</taxon>
        <taxon>Basidiomycota</taxon>
        <taxon>Agaricomycotina</taxon>
        <taxon>Agaricomycetes</taxon>
        <taxon>Agaricomycetidae</taxon>
        <taxon>Atheliales</taxon>
        <taxon>Atheliaceae</taxon>
        <taxon>Piloderma</taxon>
    </lineage>
</organism>
<dbReference type="EMBL" id="KN833024">
    <property type="protein sequence ID" value="KIM77525.1"/>
    <property type="molecule type" value="Genomic_DNA"/>
</dbReference>
<protein>
    <recommendedName>
        <fullName evidence="4">Protein kinase domain-containing protein</fullName>
    </recommendedName>
</protein>
<accession>A0A0C3EYC9</accession>
<evidence type="ECO:0000313" key="2">
    <source>
        <dbReference type="EMBL" id="KIM77525.1"/>
    </source>
</evidence>
<evidence type="ECO:0000313" key="3">
    <source>
        <dbReference type="Proteomes" id="UP000054166"/>
    </source>
</evidence>
<dbReference type="InParanoid" id="A0A0C3EYC9"/>